<keyword evidence="2" id="KW-1185">Reference proteome</keyword>
<comment type="caution">
    <text evidence="1">The sequence shown here is derived from an EMBL/GenBank/DDBJ whole genome shotgun (WGS) entry which is preliminary data.</text>
</comment>
<protein>
    <submittedName>
        <fullName evidence="1">Uncharacterized protein</fullName>
    </submittedName>
</protein>
<gene>
    <name evidence="1" type="ORF">JR316_0013263</name>
</gene>
<sequence>MDPKPVHYPLQPKVEVTFQTNMTENSGPSLDSLSAKIRVPTKAARRSRCVICGGLLRKTNNKKRGCAALCPNGTIPPGEGSRFVLAATEHLRHKLRRMEARMRSLEDALAIAHSSATDRPHPLLGVRLELEADDSPKLKPVAEDSSTASLSASQSPGTLWLDGHGGTRFFGPSGGSESLLISSDESLESPLVHKIEPLLQDLDPSYLSPEINHCYQSFPFTPPNVMVSSVQNMIESFLPPMDVAITLCDTFLEHLSWMFHIVSRHKLVNELIPIIYKQNPVPYGPHDLALLLIVLGIGSLVDLTLIPYNLEAQHYYRLCRATLALQSVLGAPSVVTIKVLHLMSVYNGMSGKESNLEQSYVLLDLAGQVALRIGFRELEFLRLDTNTYMANTKNSHPDIDPSLWGFEGREAYDRRVYFWNLMAGVLWQSLVTGRPPSLLMSYIDCRIPTVEDENLFQEGEVPLGFGVWGFRASSELMVPLVRLALAVKPPAYDSVMELDRKIREFSLPRTDSHQTHDDRTAISMQIFVRSHYQELMLLFLHRSYFAQAMTEHPDNPLNSKYSQSVHAAYSSACIVLQDTRAQFMKKPLLCSRIWRIWSFTFSAAVIVGTLAIRGSHLNLKPPPLEQFESIFKIFVSAAETSSRAARSLPILQVMLQKARQAHKFYCEKGRPAPSCDQDTDELLYFGGQASIIQQREQDIFSGSRSSGSNESTPERVTQFSSQHPTEPGSPDTPIYKQHPAKEPSMSPPMPVAQPLASKPISISITPLTYSASPPLSNSSLPPECSRHASSSSRQVPMQRMVPSMGSPQYQTFADLSGGWNGGHDRHLEAPQQSSGSTSNSYQARGHNPRDEVMLDDRWASFMDYDVLREPPYYHEPSQ</sequence>
<accession>A0ACB8GGK0</accession>
<evidence type="ECO:0000313" key="2">
    <source>
        <dbReference type="Proteomes" id="UP000664032"/>
    </source>
</evidence>
<dbReference type="Proteomes" id="UP000664032">
    <property type="component" value="Unassembled WGS sequence"/>
</dbReference>
<organism evidence="1 2">
    <name type="scientific">Psilocybe cubensis</name>
    <name type="common">Psychedelic mushroom</name>
    <name type="synonym">Stropharia cubensis</name>
    <dbReference type="NCBI Taxonomy" id="181762"/>
    <lineage>
        <taxon>Eukaryota</taxon>
        <taxon>Fungi</taxon>
        <taxon>Dikarya</taxon>
        <taxon>Basidiomycota</taxon>
        <taxon>Agaricomycotina</taxon>
        <taxon>Agaricomycetes</taxon>
        <taxon>Agaricomycetidae</taxon>
        <taxon>Agaricales</taxon>
        <taxon>Agaricineae</taxon>
        <taxon>Strophariaceae</taxon>
        <taxon>Psilocybe</taxon>
    </lineage>
</organism>
<proteinExistence type="predicted"/>
<reference evidence="1" key="1">
    <citation type="submission" date="2021-10" db="EMBL/GenBank/DDBJ databases">
        <title>Psilocybe cubensis genome.</title>
        <authorList>
            <person name="Mckernan K.J."/>
            <person name="Crawford S."/>
            <person name="Trippe A."/>
            <person name="Kane L.T."/>
            <person name="Mclaughlin S."/>
        </authorList>
    </citation>
    <scope>NUCLEOTIDE SEQUENCE</scope>
    <source>
        <strain evidence="1">MGC-MH-2018</strain>
    </source>
</reference>
<dbReference type="EMBL" id="JAFIQS020000013">
    <property type="protein sequence ID" value="KAH9474798.1"/>
    <property type="molecule type" value="Genomic_DNA"/>
</dbReference>
<evidence type="ECO:0000313" key="1">
    <source>
        <dbReference type="EMBL" id="KAH9474798.1"/>
    </source>
</evidence>
<name>A0ACB8GGK0_PSICU</name>